<protein>
    <recommendedName>
        <fullName evidence="2">Tail sheath protein C-terminal domain-containing protein</fullName>
    </recommendedName>
</protein>
<organism evidence="1">
    <name type="scientific">marine sediment metagenome</name>
    <dbReference type="NCBI Taxonomy" id="412755"/>
    <lineage>
        <taxon>unclassified sequences</taxon>
        <taxon>metagenomes</taxon>
        <taxon>ecological metagenomes</taxon>
    </lineage>
</organism>
<reference evidence="1" key="1">
    <citation type="journal article" date="2015" name="Nature">
        <title>Complex archaea that bridge the gap between prokaryotes and eukaryotes.</title>
        <authorList>
            <person name="Spang A."/>
            <person name="Saw J.H."/>
            <person name="Jorgensen S.L."/>
            <person name="Zaremba-Niedzwiedzka K."/>
            <person name="Martijn J."/>
            <person name="Lind A.E."/>
            <person name="van Eijk R."/>
            <person name="Schleper C."/>
            <person name="Guy L."/>
            <person name="Ettema T.J."/>
        </authorList>
    </citation>
    <scope>NUCLEOTIDE SEQUENCE</scope>
</reference>
<dbReference type="EMBL" id="LAZR01014305">
    <property type="protein sequence ID" value="KKM18072.1"/>
    <property type="molecule type" value="Genomic_DNA"/>
</dbReference>
<evidence type="ECO:0000313" key="1">
    <source>
        <dbReference type="EMBL" id="KKM18072.1"/>
    </source>
</evidence>
<comment type="caution">
    <text evidence="1">The sequence shown here is derived from an EMBL/GenBank/DDBJ whole genome shotgun (WGS) entry which is preliminary data.</text>
</comment>
<evidence type="ECO:0008006" key="2">
    <source>
        <dbReference type="Google" id="ProtNLM"/>
    </source>
</evidence>
<proteinExistence type="predicted"/>
<accession>A0A0F9HSP3</accession>
<gene>
    <name evidence="1" type="ORF">LCGC14_1669400</name>
</gene>
<sequence length="504" mass="54644">MSISFETVDPNSRASQIFIELRGVRRSVAGSLLPPIGLFPGQYDQSLVAGITDFVPVQVQTADEVGQLAGFGFEAHRQALWLFGLLGGFYDNMWWVPIPQPGGAVVASGTIIFATNTTSSGTYFFSIGGDLISFGVPSEATPTEVGELLDTAILANLNGLVTSNNVAGTVTMTSKTLGVNGNEIKLVFNPGGVVQESQNPAAMTVAVPGSGGYLTSGADITLLHDMFFDSDEADVLGDRFYTCIAGPYTDAANLAHYENSWDARAASDIRRRFDSFFGYVKEDNAAALAIAPTINAEGISPFWDPRVFSPHWELQAAVMGLVMWSTTFDPGRPFKTLQTGIPFDTFTGNLSYSRNDALFKSGMGFFNNVAGELAIGDLALSYRLNNVAAATTEWFDSVSQHRRQQFVFDVESLFKAEPYTRGMVADDDSVTAKAYVIKPKQIIADMFALLDFWDSEGWIKNVATIKESVVAEINATNQSRLDSEVTLDEAQALRIVANLVKFLF</sequence>
<dbReference type="AlphaFoldDB" id="A0A0F9HSP3"/>
<name>A0A0F9HSP3_9ZZZZ</name>